<dbReference type="NCBIfam" id="TIGR02118">
    <property type="entry name" value="EthD family reductase"/>
    <property type="match status" value="1"/>
</dbReference>
<proteinExistence type="predicted"/>
<dbReference type="Proteomes" id="UP000243719">
    <property type="component" value="Unassembled WGS sequence"/>
</dbReference>
<protein>
    <recommendedName>
        <fullName evidence="1">EthD domain-containing protein</fullName>
    </recommendedName>
</protein>
<organism evidence="2 3">
    <name type="scientific">Chitinasiproducens palmae</name>
    <dbReference type="NCBI Taxonomy" id="1770053"/>
    <lineage>
        <taxon>Bacteria</taxon>
        <taxon>Pseudomonadati</taxon>
        <taxon>Pseudomonadota</taxon>
        <taxon>Betaproteobacteria</taxon>
        <taxon>Burkholderiales</taxon>
        <taxon>Burkholderiaceae</taxon>
        <taxon>Chitinasiproducens</taxon>
    </lineage>
</organism>
<keyword evidence="3" id="KW-1185">Reference proteome</keyword>
<dbReference type="PANTHER" id="PTHR40260">
    <property type="entry name" value="BLR8190 PROTEIN"/>
    <property type="match status" value="1"/>
</dbReference>
<evidence type="ECO:0000259" key="1">
    <source>
        <dbReference type="Pfam" id="PF07110"/>
    </source>
</evidence>
<evidence type="ECO:0000313" key="2">
    <source>
        <dbReference type="EMBL" id="SDV50572.1"/>
    </source>
</evidence>
<dbReference type="Pfam" id="PF07110">
    <property type="entry name" value="EthD"/>
    <property type="match status" value="1"/>
</dbReference>
<name>A0A1H2PTV9_9BURK</name>
<dbReference type="EMBL" id="FNLO01000012">
    <property type="protein sequence ID" value="SDV50572.1"/>
    <property type="molecule type" value="Genomic_DNA"/>
</dbReference>
<gene>
    <name evidence="2" type="ORF">SAMN05216551_11294</name>
</gene>
<dbReference type="RefSeq" id="WP_091911649.1">
    <property type="nucleotide sequence ID" value="NZ_FNLO01000012.1"/>
</dbReference>
<dbReference type="Gene3D" id="3.30.70.100">
    <property type="match status" value="1"/>
</dbReference>
<accession>A0A1H2PTV9</accession>
<dbReference type="SUPFAM" id="SSF54909">
    <property type="entry name" value="Dimeric alpha+beta barrel"/>
    <property type="match status" value="1"/>
</dbReference>
<evidence type="ECO:0000313" key="3">
    <source>
        <dbReference type="Proteomes" id="UP000243719"/>
    </source>
</evidence>
<dbReference type="InterPro" id="IPR011008">
    <property type="entry name" value="Dimeric_a/b-barrel"/>
</dbReference>
<dbReference type="STRING" id="1770053.SAMN05216551_11294"/>
<reference evidence="3" key="1">
    <citation type="submission" date="2016-09" db="EMBL/GenBank/DDBJ databases">
        <authorList>
            <person name="Varghese N."/>
            <person name="Submissions S."/>
        </authorList>
    </citation>
    <scope>NUCLEOTIDE SEQUENCE [LARGE SCALE GENOMIC DNA]</scope>
    <source>
        <strain evidence="3">JS23</strain>
    </source>
</reference>
<dbReference type="InterPro" id="IPR009799">
    <property type="entry name" value="EthD_dom"/>
</dbReference>
<dbReference type="PANTHER" id="PTHR40260:SF2">
    <property type="entry name" value="BLR8190 PROTEIN"/>
    <property type="match status" value="1"/>
</dbReference>
<feature type="domain" description="EthD" evidence="1">
    <location>
        <begin position="10"/>
        <end position="88"/>
    </location>
</feature>
<dbReference type="GO" id="GO:0016491">
    <property type="term" value="F:oxidoreductase activity"/>
    <property type="evidence" value="ECO:0007669"/>
    <property type="project" value="InterPro"/>
</dbReference>
<sequence length="102" mass="11016">MHKLVVLYPPPTDRAHFARYYVEKHLPLVATLPNLRASRHSLNVEGAGAPAPYFAIWEGEFDSEASMGEAMQSEIGQAIANDAQNYASGGAVVMHYEVASAG</sequence>
<dbReference type="AlphaFoldDB" id="A0A1H2PTV9"/>
<dbReference type="OrthoDB" id="5343971at2"/>